<gene>
    <name evidence="1" type="ORF">ACFO9K_19635</name>
</gene>
<dbReference type="EMBL" id="JBHSHT010000002">
    <property type="protein sequence ID" value="MFC4826474.1"/>
    <property type="molecule type" value="Genomic_DNA"/>
</dbReference>
<reference evidence="1 2" key="1">
    <citation type="journal article" date="2019" name="Int. J. Syst. Evol. Microbiol.">
        <title>The Global Catalogue of Microorganisms (GCM) 10K type strain sequencing project: providing services to taxonomists for standard genome sequencing and annotation.</title>
        <authorList>
            <consortium name="The Broad Institute Genomics Platform"/>
            <consortium name="The Broad Institute Genome Sequencing Center for Infectious Disease"/>
            <person name="Wu L."/>
            <person name="Ma J."/>
        </authorList>
    </citation>
    <scope>NUCLEOTIDE SEQUENCE [LARGE SCALE GENOMIC DNA]</scope>
    <source>
        <strain evidence="1 2">XZYJ18</strain>
    </source>
</reference>
<sequence>MSKSAHSTANCPHCGTSLYHLQRGCETCERRVSWDWTEPCPACEAAVNYATSPSSCPECRTDLSVWDGIAARVLRERHHADLRIAKDAVSHPTSAGFVCHTGDPRGQRADYRRPLPDGRGIHVKAFADRYEVHWDKVDPTEDFLGHVVADAPHWLLVGGFLGFKLARWPVGLTLALAAHIKR</sequence>
<keyword evidence="2" id="KW-1185">Reference proteome</keyword>
<accession>A0ABD5Q923</accession>
<dbReference type="RefSeq" id="WP_254267930.1">
    <property type="nucleotide sequence ID" value="NZ_CP100400.1"/>
</dbReference>
<dbReference type="Proteomes" id="UP001595945">
    <property type="component" value="Unassembled WGS sequence"/>
</dbReference>
<dbReference type="GeneID" id="73046429"/>
<evidence type="ECO:0000313" key="1">
    <source>
        <dbReference type="EMBL" id="MFC4826474.1"/>
    </source>
</evidence>
<dbReference type="AlphaFoldDB" id="A0ABD5Q923"/>
<comment type="caution">
    <text evidence="1">The sequence shown here is derived from an EMBL/GenBank/DDBJ whole genome shotgun (WGS) entry which is preliminary data.</text>
</comment>
<organism evidence="1 2">
    <name type="scientific">Halorussus aquaticus</name>
    <dbReference type="NCBI Taxonomy" id="2953748"/>
    <lineage>
        <taxon>Archaea</taxon>
        <taxon>Methanobacteriati</taxon>
        <taxon>Methanobacteriota</taxon>
        <taxon>Stenosarchaea group</taxon>
        <taxon>Halobacteria</taxon>
        <taxon>Halobacteriales</taxon>
        <taxon>Haladaptataceae</taxon>
        <taxon>Halorussus</taxon>
    </lineage>
</organism>
<name>A0ABD5Q923_9EURY</name>
<evidence type="ECO:0000313" key="2">
    <source>
        <dbReference type="Proteomes" id="UP001595945"/>
    </source>
</evidence>
<evidence type="ECO:0008006" key="3">
    <source>
        <dbReference type="Google" id="ProtNLM"/>
    </source>
</evidence>
<protein>
    <recommendedName>
        <fullName evidence="3">DZANK-type domain-containing protein</fullName>
    </recommendedName>
</protein>
<proteinExistence type="predicted"/>